<protein>
    <recommendedName>
        <fullName evidence="3">Phosphoribosyltransferase domain-containing protein</fullName>
    </recommendedName>
</protein>
<dbReference type="Gene3D" id="3.40.50.2020">
    <property type="match status" value="1"/>
</dbReference>
<dbReference type="AlphaFoldDB" id="A0A7J3XZR1"/>
<dbReference type="Pfam" id="PF00156">
    <property type="entry name" value="Pribosyltran"/>
    <property type="match status" value="1"/>
</dbReference>
<feature type="domain" description="Phosphoribosyltransferase" evidence="3">
    <location>
        <begin position="122"/>
        <end position="218"/>
    </location>
</feature>
<evidence type="ECO:0000313" key="4">
    <source>
        <dbReference type="EMBL" id="HHP68055.1"/>
    </source>
</evidence>
<reference evidence="4" key="1">
    <citation type="journal article" date="2020" name="mSystems">
        <title>Genome- and Community-Level Interaction Insights into Carbon Utilization and Element Cycling Functions of Hydrothermarchaeota in Hydrothermal Sediment.</title>
        <authorList>
            <person name="Zhou Z."/>
            <person name="Liu Y."/>
            <person name="Xu W."/>
            <person name="Pan J."/>
            <person name="Luo Z.H."/>
            <person name="Li M."/>
        </authorList>
    </citation>
    <scope>NUCLEOTIDE SEQUENCE [LARGE SCALE GENOMIC DNA]</scope>
    <source>
        <strain evidence="4">SpSt-110</strain>
    </source>
</reference>
<organism evidence="4">
    <name type="scientific">Thermogladius calderae</name>
    <dbReference type="NCBI Taxonomy" id="1200300"/>
    <lineage>
        <taxon>Archaea</taxon>
        <taxon>Thermoproteota</taxon>
        <taxon>Thermoprotei</taxon>
        <taxon>Desulfurococcales</taxon>
        <taxon>Desulfurococcaceae</taxon>
        <taxon>Thermogladius</taxon>
    </lineage>
</organism>
<evidence type="ECO:0000256" key="2">
    <source>
        <dbReference type="ARBA" id="ARBA00022726"/>
    </source>
</evidence>
<dbReference type="PANTHER" id="PTHR43864">
    <property type="entry name" value="HYPOXANTHINE/GUANINE PHOSPHORIBOSYLTRANSFERASE"/>
    <property type="match status" value="1"/>
</dbReference>
<evidence type="ECO:0000259" key="3">
    <source>
        <dbReference type="Pfam" id="PF00156"/>
    </source>
</evidence>
<dbReference type="PANTHER" id="PTHR43864:SF1">
    <property type="entry name" value="XANTHINE PHOSPHORIBOSYLTRANSFERASE"/>
    <property type="match status" value="1"/>
</dbReference>
<name>A0A7J3XZR1_9CREN</name>
<dbReference type="EMBL" id="DRYK01000060">
    <property type="protein sequence ID" value="HHP68055.1"/>
    <property type="molecule type" value="Genomic_DNA"/>
</dbReference>
<dbReference type="InterPro" id="IPR050118">
    <property type="entry name" value="Pur/Pyrimidine_PRTase"/>
</dbReference>
<comment type="caution">
    <text evidence="4">The sequence shown here is derived from an EMBL/GenBank/DDBJ whole genome shotgun (WGS) entry which is preliminary data.</text>
</comment>
<evidence type="ECO:0000256" key="1">
    <source>
        <dbReference type="ARBA" id="ARBA00022679"/>
    </source>
</evidence>
<dbReference type="CDD" id="cd06223">
    <property type="entry name" value="PRTases_typeI"/>
    <property type="match status" value="1"/>
</dbReference>
<dbReference type="InterPro" id="IPR029057">
    <property type="entry name" value="PRTase-like"/>
</dbReference>
<sequence length="264" mass="29914">MSRVRGLVGLKQVEDLAVEAEFYCRVNASRKTMRLRELADSLQVDLTTLSKYINMHIKPSKPRMREINEKLKGVDYKSVVEDCLVKQPYPFPEMNNLTFKCPELLDCAVYEFLEGLGRLPFDYILTIEGGGLALAQAIATRIKSPVVYGLRDIIIRGGHSMPYKYTPVYAWGPRIKRYITLPLGGDLRGKRVIVVDDIAWTGATVMTLIDYASRKKCEVPGVFLLATFRDVYDKIVEKSRTRVHALLILPDEVRKIIAGGFEVI</sequence>
<keyword evidence="2" id="KW-0660">Purine salvage</keyword>
<accession>A0A7J3XZR1</accession>
<dbReference type="GO" id="GO:0006166">
    <property type="term" value="P:purine ribonucleoside salvage"/>
    <property type="evidence" value="ECO:0007669"/>
    <property type="project" value="UniProtKB-KW"/>
</dbReference>
<keyword evidence="1" id="KW-0808">Transferase</keyword>
<dbReference type="GO" id="GO:0016740">
    <property type="term" value="F:transferase activity"/>
    <property type="evidence" value="ECO:0007669"/>
    <property type="project" value="UniProtKB-KW"/>
</dbReference>
<gene>
    <name evidence="4" type="ORF">ENM60_04635</name>
</gene>
<dbReference type="SUPFAM" id="SSF53271">
    <property type="entry name" value="PRTase-like"/>
    <property type="match status" value="1"/>
</dbReference>
<dbReference type="InterPro" id="IPR000836">
    <property type="entry name" value="PRTase_dom"/>
</dbReference>
<proteinExistence type="predicted"/>